<protein>
    <recommendedName>
        <fullName evidence="4">Proline-rich protein</fullName>
    </recommendedName>
</protein>
<feature type="region of interest" description="Disordered" evidence="1">
    <location>
        <begin position="69"/>
        <end position="129"/>
    </location>
</feature>
<evidence type="ECO:0000256" key="1">
    <source>
        <dbReference type="SAM" id="MobiDB-lite"/>
    </source>
</evidence>
<dbReference type="OrthoDB" id="8588059at2"/>
<organism evidence="2 3">
    <name type="scientific">Massilia atriviolacea</name>
    <dbReference type="NCBI Taxonomy" id="2495579"/>
    <lineage>
        <taxon>Bacteria</taxon>
        <taxon>Pseudomonadati</taxon>
        <taxon>Pseudomonadota</taxon>
        <taxon>Betaproteobacteria</taxon>
        <taxon>Burkholderiales</taxon>
        <taxon>Oxalobacteraceae</taxon>
        <taxon>Telluria group</taxon>
        <taxon>Massilia</taxon>
    </lineage>
</organism>
<name>A0A430HDD2_9BURK</name>
<evidence type="ECO:0008006" key="4">
    <source>
        <dbReference type="Google" id="ProtNLM"/>
    </source>
</evidence>
<reference evidence="2 3" key="1">
    <citation type="submission" date="2018-12" db="EMBL/GenBank/DDBJ databases">
        <authorList>
            <person name="Yang E."/>
        </authorList>
    </citation>
    <scope>NUCLEOTIDE SEQUENCE [LARGE SCALE GENOMIC DNA]</scope>
    <source>
        <strain evidence="2 3">SOD</strain>
    </source>
</reference>
<keyword evidence="3" id="KW-1185">Reference proteome</keyword>
<dbReference type="AlphaFoldDB" id="A0A430HDD2"/>
<feature type="compositionally biased region" description="Pro residues" evidence="1">
    <location>
        <begin position="110"/>
        <end position="124"/>
    </location>
</feature>
<dbReference type="EMBL" id="RXLQ01000025">
    <property type="protein sequence ID" value="RSZ55523.1"/>
    <property type="molecule type" value="Genomic_DNA"/>
</dbReference>
<accession>A0A430HDD2</accession>
<dbReference type="Proteomes" id="UP000278085">
    <property type="component" value="Unassembled WGS sequence"/>
</dbReference>
<proteinExistence type="predicted"/>
<gene>
    <name evidence="2" type="ORF">EJB06_29110</name>
</gene>
<evidence type="ECO:0000313" key="3">
    <source>
        <dbReference type="Proteomes" id="UP000278085"/>
    </source>
</evidence>
<comment type="caution">
    <text evidence="2">The sequence shown here is derived from an EMBL/GenBank/DDBJ whole genome shotgun (WGS) entry which is preliminary data.</text>
</comment>
<evidence type="ECO:0000313" key="2">
    <source>
        <dbReference type="EMBL" id="RSZ55523.1"/>
    </source>
</evidence>
<feature type="compositionally biased region" description="Low complexity" evidence="1">
    <location>
        <begin position="85"/>
        <end position="94"/>
    </location>
</feature>
<sequence length="223" mass="24542">MVYDKTDKGREEISTRKHQLASRLRTLLVMIDGRHSLDDLLRNFAGVGVTEDSVKELLHEGYIYLASGSEPEPAAGPPSKLPMSARARQIARRAAGVEGAHQEADLPEDSPVPAPVPVPVPRAPSAPVQSPQALAESQLDDATRFRHLYDFYNQTIKSTIGLRGIMLQLKVEKCGNVDDFRALRLQYLEAVLKAKGSEMARSLRGRLDELLGGPPEHDDFTLP</sequence>